<accession>A0A084VRW5</accession>
<proteinExistence type="predicted"/>
<organism evidence="2">
    <name type="scientific">Anopheles sinensis</name>
    <name type="common">Mosquito</name>
    <dbReference type="NCBI Taxonomy" id="74873"/>
    <lineage>
        <taxon>Eukaryota</taxon>
        <taxon>Metazoa</taxon>
        <taxon>Ecdysozoa</taxon>
        <taxon>Arthropoda</taxon>
        <taxon>Hexapoda</taxon>
        <taxon>Insecta</taxon>
        <taxon>Pterygota</taxon>
        <taxon>Neoptera</taxon>
        <taxon>Endopterygota</taxon>
        <taxon>Diptera</taxon>
        <taxon>Nematocera</taxon>
        <taxon>Culicoidea</taxon>
        <taxon>Culicidae</taxon>
        <taxon>Anophelinae</taxon>
        <taxon>Anopheles</taxon>
    </lineage>
</organism>
<feature type="region of interest" description="Disordered" evidence="1">
    <location>
        <begin position="1"/>
        <end position="36"/>
    </location>
</feature>
<reference evidence="3" key="2">
    <citation type="submission" date="2020-05" db="UniProtKB">
        <authorList>
            <consortium name="EnsemblMetazoa"/>
        </authorList>
    </citation>
    <scope>IDENTIFICATION</scope>
</reference>
<feature type="compositionally biased region" description="Basic and acidic residues" evidence="1">
    <location>
        <begin position="60"/>
        <end position="72"/>
    </location>
</feature>
<evidence type="ECO:0000313" key="2">
    <source>
        <dbReference type="EMBL" id="KFB40709.1"/>
    </source>
</evidence>
<keyword evidence="4" id="KW-1185">Reference proteome</keyword>
<dbReference type="EMBL" id="KE525036">
    <property type="protein sequence ID" value="KFB40709.1"/>
    <property type="molecule type" value="Genomic_DNA"/>
</dbReference>
<dbReference type="EMBL" id="ATLV01015783">
    <property type="status" value="NOT_ANNOTATED_CDS"/>
    <property type="molecule type" value="Genomic_DNA"/>
</dbReference>
<sequence length="177" mass="19551">MPNEKHTYQTVVQQTSVGKGDGKIYHSENNNNTSSIRFQRNCEPSFVVKTLSPKVHPRSTRSDDTADNRRAGSDQVSSCYHLSPPCRFPVASRVIPVGSNDQSLPSPPGAIHRGGGQQQPSRRRQPALCQRCQRGARPNRAVSNRDSYVSATHGHAPPPFRCVRILVSAHQLCLRFG</sequence>
<reference evidence="2 4" key="1">
    <citation type="journal article" date="2014" name="BMC Genomics">
        <title>Genome sequence of Anopheles sinensis provides insight into genetics basis of mosquito competence for malaria parasites.</title>
        <authorList>
            <person name="Zhou D."/>
            <person name="Zhang D."/>
            <person name="Ding G."/>
            <person name="Shi L."/>
            <person name="Hou Q."/>
            <person name="Ye Y."/>
            <person name="Xu Y."/>
            <person name="Zhou H."/>
            <person name="Xiong C."/>
            <person name="Li S."/>
            <person name="Yu J."/>
            <person name="Hong S."/>
            <person name="Yu X."/>
            <person name="Zou P."/>
            <person name="Chen C."/>
            <person name="Chang X."/>
            <person name="Wang W."/>
            <person name="Lv Y."/>
            <person name="Sun Y."/>
            <person name="Ma L."/>
            <person name="Shen B."/>
            <person name="Zhu C."/>
        </authorList>
    </citation>
    <scope>NUCLEOTIDE SEQUENCE [LARGE SCALE GENOMIC DNA]</scope>
</reference>
<evidence type="ECO:0000313" key="4">
    <source>
        <dbReference type="Proteomes" id="UP000030765"/>
    </source>
</evidence>
<name>A0A084VRW5_ANOSI</name>
<dbReference type="VEuPathDB" id="VectorBase:ASIC008330"/>
<feature type="region of interest" description="Disordered" evidence="1">
    <location>
        <begin position="97"/>
        <end position="126"/>
    </location>
</feature>
<gene>
    <name evidence="2" type="ORF">ZHAS_00008330</name>
</gene>
<dbReference type="Proteomes" id="UP000030765">
    <property type="component" value="Unassembled WGS sequence"/>
</dbReference>
<protein>
    <submittedName>
        <fullName evidence="2 3">Putative papain-like cysteine prorease</fullName>
    </submittedName>
</protein>
<feature type="compositionally biased region" description="Polar residues" evidence="1">
    <location>
        <begin position="27"/>
        <end position="36"/>
    </location>
</feature>
<evidence type="ECO:0000313" key="3">
    <source>
        <dbReference type="EnsemblMetazoa" id="ASIC008330-PA"/>
    </source>
</evidence>
<dbReference type="AlphaFoldDB" id="A0A084VRW5"/>
<evidence type="ECO:0000256" key="1">
    <source>
        <dbReference type="SAM" id="MobiDB-lite"/>
    </source>
</evidence>
<feature type="compositionally biased region" description="Polar residues" evidence="1">
    <location>
        <begin position="8"/>
        <end position="17"/>
    </location>
</feature>
<feature type="region of interest" description="Disordered" evidence="1">
    <location>
        <begin position="52"/>
        <end position="77"/>
    </location>
</feature>
<dbReference type="EnsemblMetazoa" id="ASIC008330-RA">
    <property type="protein sequence ID" value="ASIC008330-PA"/>
    <property type="gene ID" value="ASIC008330"/>
</dbReference>